<evidence type="ECO:0000256" key="3">
    <source>
        <dbReference type="ARBA" id="ARBA00022801"/>
    </source>
</evidence>
<gene>
    <name evidence="5" type="ORF">AS156_33170</name>
</gene>
<evidence type="ECO:0000256" key="2">
    <source>
        <dbReference type="ARBA" id="ARBA00022723"/>
    </source>
</evidence>
<dbReference type="GO" id="GO:0008233">
    <property type="term" value="F:peptidase activity"/>
    <property type="evidence" value="ECO:0007669"/>
    <property type="project" value="UniProtKB-KW"/>
</dbReference>
<reference evidence="5 6" key="1">
    <citation type="submission" date="2015-11" db="EMBL/GenBank/DDBJ databases">
        <title>Draft Genome Sequence of the Strain BR 10303 (Bradyrhizobium sp.) isolated from nodules of Centrolobium paraense.</title>
        <authorList>
            <person name="Zelli J.E."/>
            <person name="Simoes-Araujo J.L."/>
            <person name="Barauna A.C."/>
            <person name="Silva K."/>
        </authorList>
    </citation>
    <scope>NUCLEOTIDE SEQUENCE [LARGE SCALE GENOMIC DNA]</scope>
    <source>
        <strain evidence="5 6">BR 10303</strain>
    </source>
</reference>
<dbReference type="Pfam" id="PF07687">
    <property type="entry name" value="M20_dimer"/>
    <property type="match status" value="1"/>
</dbReference>
<dbReference type="AlphaFoldDB" id="A0A120FQS6"/>
<dbReference type="RefSeq" id="WP_066502720.1">
    <property type="nucleotide sequence ID" value="NZ_LNCU01000034.1"/>
</dbReference>
<keyword evidence="6" id="KW-1185">Reference proteome</keyword>
<evidence type="ECO:0000313" key="6">
    <source>
        <dbReference type="Proteomes" id="UP000057737"/>
    </source>
</evidence>
<evidence type="ECO:0000259" key="4">
    <source>
        <dbReference type="Pfam" id="PF07687"/>
    </source>
</evidence>
<dbReference type="GO" id="GO:0046872">
    <property type="term" value="F:metal ion binding"/>
    <property type="evidence" value="ECO:0007669"/>
    <property type="project" value="UniProtKB-KW"/>
</dbReference>
<organism evidence="5 6">
    <name type="scientific">Bradyrhizobium macuxiense</name>
    <dbReference type="NCBI Taxonomy" id="1755647"/>
    <lineage>
        <taxon>Bacteria</taxon>
        <taxon>Pseudomonadati</taxon>
        <taxon>Pseudomonadota</taxon>
        <taxon>Alphaproteobacteria</taxon>
        <taxon>Hyphomicrobiales</taxon>
        <taxon>Nitrobacteraceae</taxon>
        <taxon>Bradyrhizobium</taxon>
    </lineage>
</organism>
<evidence type="ECO:0000256" key="1">
    <source>
        <dbReference type="ARBA" id="ARBA00022670"/>
    </source>
</evidence>
<dbReference type="OrthoDB" id="9761532at2"/>
<name>A0A120FQS6_9BRAD</name>
<evidence type="ECO:0000313" key="5">
    <source>
        <dbReference type="EMBL" id="KWV59031.1"/>
    </source>
</evidence>
<dbReference type="InterPro" id="IPR051458">
    <property type="entry name" value="Cyt/Met_Dipeptidase"/>
</dbReference>
<keyword evidence="2" id="KW-0479">Metal-binding</keyword>
<keyword evidence="3" id="KW-0378">Hydrolase</keyword>
<dbReference type="NCBIfam" id="NF005478">
    <property type="entry name" value="PRK07079.1"/>
    <property type="match status" value="1"/>
</dbReference>
<proteinExistence type="predicted"/>
<feature type="domain" description="Peptidase M20 dimerisation" evidence="4">
    <location>
        <begin position="218"/>
        <end position="353"/>
    </location>
</feature>
<accession>A0A120FQS6</accession>
<dbReference type="GO" id="GO:0006508">
    <property type="term" value="P:proteolysis"/>
    <property type="evidence" value="ECO:0007669"/>
    <property type="project" value="UniProtKB-KW"/>
</dbReference>
<dbReference type="PANTHER" id="PTHR43270:SF12">
    <property type="entry name" value="SUCCINYL-DIAMINOPIMELATE DESUCCINYLASE"/>
    <property type="match status" value="1"/>
</dbReference>
<dbReference type="Proteomes" id="UP000057737">
    <property type="component" value="Unassembled WGS sequence"/>
</dbReference>
<dbReference type="InterPro" id="IPR002933">
    <property type="entry name" value="Peptidase_M20"/>
</dbReference>
<dbReference type="EMBL" id="LNCU01000034">
    <property type="protein sequence ID" value="KWV59031.1"/>
    <property type="molecule type" value="Genomic_DNA"/>
</dbReference>
<keyword evidence="1" id="KW-0645">Protease</keyword>
<comment type="caution">
    <text evidence="5">The sequence shown here is derived from an EMBL/GenBank/DDBJ whole genome shotgun (WGS) entry which is preliminary data.</text>
</comment>
<dbReference type="Gene3D" id="3.40.630.10">
    <property type="entry name" value="Zn peptidases"/>
    <property type="match status" value="1"/>
</dbReference>
<dbReference type="SUPFAM" id="SSF53187">
    <property type="entry name" value="Zn-dependent exopeptidases"/>
    <property type="match status" value="1"/>
</dbReference>
<sequence length="461" mass="50125">MATRADAIAAVREHFQSGQFLKELDRRVGYQTESLNADKTDALRAYLVENLQPAFAELDFKTRLIESPTGRGPYLIADYREDASRPTVLTYGHGDVVDGMVGEWRDGLNPWQITVKGERAYGRGTADNKGQHSINMAALRAVKQARGGTLGFNAKFIIETGEEIGSPDLREVCEAHREELKADLFIASDGPRLSAERPTVFLGCRGGNRIHLDVNLREGGNHSGNWGGVLANPATILANAIASLVDGKGRMKLEILKPPPISNRVRAALADVKVEPTADEPALAEDWGEEGLTPAERLYAWNTLEVLAMSSGNIEKPANAIPGKASAVLQLRFVVGTRHLEVIDAVRDYLHKNGFPMVEVSGTQRFGASRTNMDSPWIDWAADSIRKTTGKAPAVLPNFGGSLPNDVFSEGLGLPTIWVPHSYPGCSQHAPDEHILLPVTEEALAIMAGLFWDLGETPRKA</sequence>
<dbReference type="Pfam" id="PF01546">
    <property type="entry name" value="Peptidase_M20"/>
    <property type="match status" value="1"/>
</dbReference>
<dbReference type="Gene3D" id="3.30.70.360">
    <property type="match status" value="1"/>
</dbReference>
<dbReference type="PANTHER" id="PTHR43270">
    <property type="entry name" value="BETA-ALA-HIS DIPEPTIDASE"/>
    <property type="match status" value="1"/>
</dbReference>
<protein>
    <recommendedName>
        <fullName evidence="4">Peptidase M20 dimerisation domain-containing protein</fullName>
    </recommendedName>
</protein>
<dbReference type="InterPro" id="IPR011650">
    <property type="entry name" value="Peptidase_M20_dimer"/>
</dbReference>